<dbReference type="AlphaFoldDB" id="A0A367IWJ8"/>
<dbReference type="Proteomes" id="UP000252139">
    <property type="component" value="Unassembled WGS sequence"/>
</dbReference>
<dbReference type="OrthoDB" id="2267841at2759"/>
<gene>
    <name evidence="2" type="ORF">CU097_001204</name>
</gene>
<reference evidence="2 3" key="1">
    <citation type="journal article" date="2018" name="G3 (Bethesda)">
        <title>Phylogenetic and Phylogenomic Definition of Rhizopus Species.</title>
        <authorList>
            <person name="Gryganskyi A.P."/>
            <person name="Golan J."/>
            <person name="Dolatabadi S."/>
            <person name="Mondo S."/>
            <person name="Robb S."/>
            <person name="Idnurm A."/>
            <person name="Muszewska A."/>
            <person name="Steczkiewicz K."/>
            <person name="Masonjones S."/>
            <person name="Liao H.L."/>
            <person name="Gajdeczka M.T."/>
            <person name="Anike F."/>
            <person name="Vuek A."/>
            <person name="Anishchenko I.M."/>
            <person name="Voigt K."/>
            <person name="de Hoog G.S."/>
            <person name="Smith M.E."/>
            <person name="Heitman J."/>
            <person name="Vilgalys R."/>
            <person name="Stajich J.E."/>
        </authorList>
    </citation>
    <scope>NUCLEOTIDE SEQUENCE [LARGE SCALE GENOMIC DNA]</scope>
    <source>
        <strain evidence="2 3">CBS 357.93</strain>
    </source>
</reference>
<evidence type="ECO:0000256" key="1">
    <source>
        <dbReference type="SAM" id="MobiDB-lite"/>
    </source>
</evidence>
<feature type="region of interest" description="Disordered" evidence="1">
    <location>
        <begin position="88"/>
        <end position="114"/>
    </location>
</feature>
<feature type="compositionally biased region" description="Acidic residues" evidence="1">
    <location>
        <begin position="100"/>
        <end position="114"/>
    </location>
</feature>
<keyword evidence="3" id="KW-1185">Reference proteome</keyword>
<accession>A0A367IWJ8</accession>
<evidence type="ECO:0000313" key="3">
    <source>
        <dbReference type="Proteomes" id="UP000252139"/>
    </source>
</evidence>
<organism evidence="2 3">
    <name type="scientific">Rhizopus azygosporus</name>
    <name type="common">Rhizopus microsporus var. azygosporus</name>
    <dbReference type="NCBI Taxonomy" id="86630"/>
    <lineage>
        <taxon>Eukaryota</taxon>
        <taxon>Fungi</taxon>
        <taxon>Fungi incertae sedis</taxon>
        <taxon>Mucoromycota</taxon>
        <taxon>Mucoromycotina</taxon>
        <taxon>Mucoromycetes</taxon>
        <taxon>Mucorales</taxon>
        <taxon>Mucorineae</taxon>
        <taxon>Rhizopodaceae</taxon>
        <taxon>Rhizopus</taxon>
    </lineage>
</organism>
<protein>
    <submittedName>
        <fullName evidence="2">Uncharacterized protein</fullName>
    </submittedName>
</protein>
<sequence>MSASTSVTTRIYCECESCRKSSDGYQIIASKTFANHNMYRSSLETVYPKGLHGKTVTYRNNFQTILESSSIEPSFDTDVHMDYEYTATDDQANEQTSEPGSEDDSVVDSDSDSDVEIIEEVPSGPLYDNSGFPDEPLTFLFFIMVAVFHRRFLTDEGAEVLMSFLNMALSLTDRTYRFPSKIENFAYRSKFDARSCSGVYPFTVCKRCHKLFDPSSNVVFCQACNVSLYKNPTAAFPTAYKTYMYNSVINTLKTFFLRKNFVENIKKWTTRDASTGALRDIYDGRVWNE</sequence>
<dbReference type="STRING" id="86630.A0A367IWJ8"/>
<proteinExistence type="predicted"/>
<comment type="caution">
    <text evidence="2">The sequence shown here is derived from an EMBL/GenBank/DDBJ whole genome shotgun (WGS) entry which is preliminary data.</text>
</comment>
<evidence type="ECO:0000313" key="2">
    <source>
        <dbReference type="EMBL" id="RCH81851.1"/>
    </source>
</evidence>
<name>A0A367IWJ8_RHIAZ</name>
<dbReference type="EMBL" id="PJQL01003252">
    <property type="protein sequence ID" value="RCH81851.1"/>
    <property type="molecule type" value="Genomic_DNA"/>
</dbReference>
<feature type="compositionally biased region" description="Polar residues" evidence="1">
    <location>
        <begin position="88"/>
        <end position="99"/>
    </location>
</feature>